<dbReference type="EMBL" id="NKJJ02000007">
    <property type="protein sequence ID" value="TPR08328.1"/>
    <property type="molecule type" value="Genomic_DNA"/>
</dbReference>
<organism evidence="1 2">
    <name type="scientific">Aspergillus niger</name>
    <dbReference type="NCBI Taxonomy" id="5061"/>
    <lineage>
        <taxon>Eukaryota</taxon>
        <taxon>Fungi</taxon>
        <taxon>Dikarya</taxon>
        <taxon>Ascomycota</taxon>
        <taxon>Pezizomycotina</taxon>
        <taxon>Eurotiomycetes</taxon>
        <taxon>Eurotiomycetidae</taxon>
        <taxon>Eurotiales</taxon>
        <taxon>Aspergillaceae</taxon>
        <taxon>Aspergillus</taxon>
        <taxon>Aspergillus subgen. Circumdati</taxon>
    </lineage>
</organism>
<sequence length="50" mass="5657">MAEQHVAQRTGPRLCLTELVFVIVVSVALADPHTWGQNVSMAMQRLFQEF</sequence>
<comment type="caution">
    <text evidence="1">The sequence shown here is derived from an EMBL/GenBank/DDBJ whole genome shotgun (WGS) entry which is preliminary data.</text>
</comment>
<gene>
    <name evidence="1" type="ORF">CAN33_0018290</name>
</gene>
<dbReference type="AlphaFoldDB" id="A0A505I9B9"/>
<evidence type="ECO:0000313" key="2">
    <source>
        <dbReference type="Proteomes" id="UP000197666"/>
    </source>
</evidence>
<dbReference type="Proteomes" id="UP000197666">
    <property type="component" value="Unassembled WGS sequence"/>
</dbReference>
<accession>A0A505I9B9</accession>
<reference evidence="2" key="1">
    <citation type="submission" date="2018-10" db="EMBL/GenBank/DDBJ databases">
        <title>FDA dAtabase for Regulatory Grade micrObial Sequences (FDA-ARGOS): Supporting development and validation of Infectious Disease Dx tests.</title>
        <authorList>
            <person name="Kerrigan L."/>
            <person name="Tallon L."/>
            <person name="Sadzewicz L."/>
            <person name="Sengamalay N."/>
            <person name="Ott S."/>
            <person name="Godinez A."/>
            <person name="Nagaraj S."/>
            <person name="Vavikolanu K."/>
            <person name="Nadendla S."/>
            <person name="George J."/>
            <person name="Sichtig H."/>
        </authorList>
    </citation>
    <scope>NUCLEOTIDE SEQUENCE [LARGE SCALE GENOMIC DNA]</scope>
    <source>
        <strain evidence="2">FDAARGOS_311</strain>
    </source>
</reference>
<evidence type="ECO:0000313" key="1">
    <source>
        <dbReference type="EMBL" id="TPR08328.1"/>
    </source>
</evidence>
<protein>
    <submittedName>
        <fullName evidence="1">Uncharacterized protein</fullName>
    </submittedName>
</protein>
<name>A0A505I9B9_ASPNG</name>
<proteinExistence type="predicted"/>